<sequence length="268" mass="29579">MRCMKRWIPFTKKSPTVAVVRLAGVIAAGNRGGLSDQALAPLIEKAFRRGKPDAVALILNSPGGSPVQSALIGARIRRLAEEKDIPVYAFVEDVAASGGYWLAASADEIYVDASSVVGSIGVISAGFGAHELLERHGIERRVHTAGKSKSMLDPFRPEKEEDVERLNTMLEDIHENFIVHVRSRRGEKLVDNEDLFTGEIWIGQKAVDQGLADGLGHIVPVMKEKFGKDVRFRRYDQRRPFLQRFGAQLAQDALTGLEERASYARFGL</sequence>
<keyword evidence="4" id="KW-0720">Serine protease</keyword>
<keyword evidence="7" id="KW-1185">Reference proteome</keyword>
<evidence type="ECO:0000256" key="2">
    <source>
        <dbReference type="ARBA" id="ARBA00022670"/>
    </source>
</evidence>
<dbReference type="Proteomes" id="UP000051184">
    <property type="component" value="Unassembled WGS sequence"/>
</dbReference>
<feature type="domain" description="Peptidase S49" evidence="5">
    <location>
        <begin position="82"/>
        <end position="222"/>
    </location>
</feature>
<protein>
    <submittedName>
        <fullName evidence="6">Putative protease SohB</fullName>
        <ecNumber evidence="6">3.4.21.-</ecNumber>
    </submittedName>
</protein>
<dbReference type="EMBL" id="CYUE01000020">
    <property type="protein sequence ID" value="CUK26049.1"/>
    <property type="molecule type" value="Genomic_DNA"/>
</dbReference>
<dbReference type="EC" id="3.4.21.-" evidence="6"/>
<dbReference type="Gene3D" id="3.90.226.10">
    <property type="entry name" value="2-enoyl-CoA Hydratase, Chain A, domain 1"/>
    <property type="match status" value="1"/>
</dbReference>
<evidence type="ECO:0000259" key="5">
    <source>
        <dbReference type="Pfam" id="PF01343"/>
    </source>
</evidence>
<evidence type="ECO:0000256" key="3">
    <source>
        <dbReference type="ARBA" id="ARBA00022801"/>
    </source>
</evidence>
<organism evidence="6 7">
    <name type="scientific">Cognatishimia activa</name>
    <dbReference type="NCBI Taxonomy" id="1715691"/>
    <lineage>
        <taxon>Bacteria</taxon>
        <taxon>Pseudomonadati</taxon>
        <taxon>Pseudomonadota</taxon>
        <taxon>Alphaproteobacteria</taxon>
        <taxon>Rhodobacterales</taxon>
        <taxon>Paracoccaceae</taxon>
        <taxon>Cognatishimia</taxon>
    </lineage>
</organism>
<evidence type="ECO:0000256" key="4">
    <source>
        <dbReference type="ARBA" id="ARBA00022825"/>
    </source>
</evidence>
<gene>
    <name evidence="6" type="primary">sohB</name>
    <name evidence="6" type="ORF">TA5114_01856</name>
</gene>
<dbReference type="PANTHER" id="PTHR42987">
    <property type="entry name" value="PEPTIDASE S49"/>
    <property type="match status" value="1"/>
</dbReference>
<dbReference type="InterPro" id="IPR047272">
    <property type="entry name" value="S49_SppA_C"/>
</dbReference>
<comment type="similarity">
    <text evidence="1">Belongs to the peptidase S49 family.</text>
</comment>
<proteinExistence type="inferred from homology"/>
<dbReference type="AlphaFoldDB" id="A0A0P1IR18"/>
<dbReference type="InterPro" id="IPR029045">
    <property type="entry name" value="ClpP/crotonase-like_dom_sf"/>
</dbReference>
<dbReference type="CDD" id="cd07023">
    <property type="entry name" value="S49_Sppa_N_C"/>
    <property type="match status" value="1"/>
</dbReference>
<evidence type="ECO:0000313" key="7">
    <source>
        <dbReference type="Proteomes" id="UP000051184"/>
    </source>
</evidence>
<name>A0A0P1IR18_9RHOB</name>
<dbReference type="GO" id="GO:0006508">
    <property type="term" value="P:proteolysis"/>
    <property type="evidence" value="ECO:0007669"/>
    <property type="project" value="UniProtKB-KW"/>
</dbReference>
<dbReference type="Pfam" id="PF01343">
    <property type="entry name" value="Peptidase_S49"/>
    <property type="match status" value="1"/>
</dbReference>
<evidence type="ECO:0000256" key="1">
    <source>
        <dbReference type="ARBA" id="ARBA00008683"/>
    </source>
</evidence>
<keyword evidence="3 6" id="KW-0378">Hydrolase</keyword>
<dbReference type="PANTHER" id="PTHR42987:SF8">
    <property type="entry name" value="PROTEINASE"/>
    <property type="match status" value="1"/>
</dbReference>
<dbReference type="STRING" id="1715691.TA5113_02170"/>
<keyword evidence="2 6" id="KW-0645">Protease</keyword>
<dbReference type="InterPro" id="IPR002142">
    <property type="entry name" value="Peptidase_S49"/>
</dbReference>
<dbReference type="Gene3D" id="6.20.330.10">
    <property type="match status" value="1"/>
</dbReference>
<dbReference type="SUPFAM" id="SSF52096">
    <property type="entry name" value="ClpP/crotonase"/>
    <property type="match status" value="1"/>
</dbReference>
<dbReference type="GO" id="GO:0008236">
    <property type="term" value="F:serine-type peptidase activity"/>
    <property type="evidence" value="ECO:0007669"/>
    <property type="project" value="UniProtKB-KW"/>
</dbReference>
<reference evidence="7" key="1">
    <citation type="submission" date="2015-09" db="EMBL/GenBank/DDBJ databases">
        <authorList>
            <person name="Rodrigo-Torres Lidia"/>
            <person name="Arahal R.David."/>
        </authorList>
    </citation>
    <scope>NUCLEOTIDE SEQUENCE [LARGE SCALE GENOMIC DNA]</scope>
    <source>
        <strain evidence="7">CECT 5114</strain>
    </source>
</reference>
<accession>A0A0P1IR18</accession>
<evidence type="ECO:0000313" key="6">
    <source>
        <dbReference type="EMBL" id="CUK26049.1"/>
    </source>
</evidence>